<gene>
    <name evidence="9" type="ORF">rCG_64111</name>
</gene>
<evidence type="ECO:0000256" key="3">
    <source>
        <dbReference type="ARBA" id="ARBA00022729"/>
    </source>
</evidence>
<reference evidence="10" key="1">
    <citation type="submission" date="2005-09" db="EMBL/GenBank/DDBJ databases">
        <authorList>
            <person name="Mural R.J."/>
            <person name="Li P.W."/>
            <person name="Adams M.D."/>
            <person name="Amanatides P.G."/>
            <person name="Baden-Tillson H."/>
            <person name="Barnstead M."/>
            <person name="Chin S.H."/>
            <person name="Dew I."/>
            <person name="Evans C.A."/>
            <person name="Ferriera S."/>
            <person name="Flanigan M."/>
            <person name="Fosler C."/>
            <person name="Glodek A."/>
            <person name="Gu Z."/>
            <person name="Holt R.A."/>
            <person name="Jennings D."/>
            <person name="Kraft C.L."/>
            <person name="Lu F."/>
            <person name="Nguyen T."/>
            <person name="Nusskern D.R."/>
            <person name="Pfannkoch C.M."/>
            <person name="Sitter C."/>
            <person name="Sutton G.G."/>
            <person name="Venter J.C."/>
            <person name="Wang Z."/>
            <person name="Woodage T."/>
            <person name="Zheng X.H."/>
            <person name="Zhong F."/>
        </authorList>
    </citation>
    <scope>NUCLEOTIDE SEQUENCE [LARGE SCALE GENOMIC DNA]</scope>
    <source>
        <strain>BN</strain>
        <strain evidence="10">Sprague-Dawley</strain>
    </source>
</reference>
<evidence type="ECO:0000313" key="10">
    <source>
        <dbReference type="Proteomes" id="UP000234681"/>
    </source>
</evidence>
<keyword evidence="3" id="KW-0732">Signal</keyword>
<comment type="subcellular location">
    <subcellularLocation>
        <location evidence="1">Membrane</location>
        <topology evidence="1">Multi-pass membrane protein</topology>
    </subcellularLocation>
</comment>
<dbReference type="InterPro" id="IPR028082">
    <property type="entry name" value="Peripla_BP_I"/>
</dbReference>
<keyword evidence="4" id="KW-1133">Transmembrane helix</keyword>
<evidence type="ECO:0000256" key="7">
    <source>
        <dbReference type="ARBA" id="ARBA00023180"/>
    </source>
</evidence>
<sequence length="215" mass="25571">MELCLFPRISYGLFHSIFSDNEQFPYLYQMTPKDTSLALAMVSFLLYFNWNWVGLVISDDNQGNQFLSDLKNQSKIKEICFAFVSMLAIDEISFYHKMEMYYKQTVMSSTNVIIIYGKTYSITELSFRIWDSLVKQRIWISTKQWNLPTSKKDLTHDTFYGTFTFQHHHGKISSFKNFVQAWYQLSSTDLYLVMPEWKYFKYEGSASNCKILRNY</sequence>
<name>A6KNS2_RAT</name>
<keyword evidence="5" id="KW-0472">Membrane</keyword>
<dbReference type="Gene3D" id="3.40.50.2300">
    <property type="match status" value="2"/>
</dbReference>
<keyword evidence="7" id="KW-0325">Glycoprotein</keyword>
<dbReference type="FunFam" id="3.40.50.2300:FF:000024">
    <property type="entry name" value="Vomeronasal 2, receptor 73"/>
    <property type="match status" value="1"/>
</dbReference>
<proteinExistence type="predicted"/>
<evidence type="ECO:0000256" key="5">
    <source>
        <dbReference type="ARBA" id="ARBA00023136"/>
    </source>
</evidence>
<keyword evidence="6" id="KW-0675">Receptor</keyword>
<dbReference type="InterPro" id="IPR001828">
    <property type="entry name" value="ANF_lig-bd_rcpt"/>
</dbReference>
<protein>
    <submittedName>
        <fullName evidence="9">RCG64111</fullName>
    </submittedName>
</protein>
<feature type="domain" description="Receptor ligand binding region" evidence="8">
    <location>
        <begin position="7"/>
        <end position="183"/>
    </location>
</feature>
<dbReference type="PRINTS" id="PR01535">
    <property type="entry name" value="VOMERONASL2R"/>
</dbReference>
<dbReference type="EMBL" id="CH474075">
    <property type="protein sequence ID" value="EDL75891.1"/>
    <property type="molecule type" value="Genomic_DNA"/>
</dbReference>
<dbReference type="SUPFAM" id="SSF53822">
    <property type="entry name" value="Periplasmic binding protein-like I"/>
    <property type="match status" value="1"/>
</dbReference>
<evidence type="ECO:0000256" key="4">
    <source>
        <dbReference type="ARBA" id="ARBA00022989"/>
    </source>
</evidence>
<dbReference type="Pfam" id="PF01094">
    <property type="entry name" value="ANF_receptor"/>
    <property type="match status" value="1"/>
</dbReference>
<keyword evidence="2" id="KW-0812">Transmembrane</keyword>
<dbReference type="InterPro" id="IPR004073">
    <property type="entry name" value="GPCR_3_vmron_rcpt_2"/>
</dbReference>
<evidence type="ECO:0000313" key="9">
    <source>
        <dbReference type="EMBL" id="EDL75891.1"/>
    </source>
</evidence>
<dbReference type="GO" id="GO:0004930">
    <property type="term" value="F:G protein-coupled receptor activity"/>
    <property type="evidence" value="ECO:0007669"/>
    <property type="project" value="InterPro"/>
</dbReference>
<organism evidence="9 10">
    <name type="scientific">Rattus norvegicus</name>
    <name type="common">Rat</name>
    <dbReference type="NCBI Taxonomy" id="10116"/>
    <lineage>
        <taxon>Eukaryota</taxon>
        <taxon>Metazoa</taxon>
        <taxon>Chordata</taxon>
        <taxon>Craniata</taxon>
        <taxon>Vertebrata</taxon>
        <taxon>Euteleostomi</taxon>
        <taxon>Mammalia</taxon>
        <taxon>Eutheria</taxon>
        <taxon>Euarchontoglires</taxon>
        <taxon>Glires</taxon>
        <taxon>Rodentia</taxon>
        <taxon>Myomorpha</taxon>
        <taxon>Muroidea</taxon>
        <taxon>Muridae</taxon>
        <taxon>Murinae</taxon>
        <taxon>Rattus</taxon>
    </lineage>
</organism>
<evidence type="ECO:0000256" key="1">
    <source>
        <dbReference type="ARBA" id="ARBA00004141"/>
    </source>
</evidence>
<dbReference type="InterPro" id="IPR000068">
    <property type="entry name" value="GPCR_3_Ca_sens_rcpt-rel"/>
</dbReference>
<evidence type="ECO:0000259" key="8">
    <source>
        <dbReference type="Pfam" id="PF01094"/>
    </source>
</evidence>
<dbReference type="InterPro" id="IPR000337">
    <property type="entry name" value="GPCR_3"/>
</dbReference>
<dbReference type="GO" id="GO:0016020">
    <property type="term" value="C:membrane"/>
    <property type="evidence" value="ECO:0007669"/>
    <property type="project" value="UniProtKB-SubCell"/>
</dbReference>
<dbReference type="PANTHER" id="PTHR24061:SF436">
    <property type="entry name" value="EC2-V2R PHEROMONE RECEPTOR PROTEIN-RELATED"/>
    <property type="match status" value="1"/>
</dbReference>
<evidence type="ECO:0000256" key="6">
    <source>
        <dbReference type="ARBA" id="ARBA00023170"/>
    </source>
</evidence>
<dbReference type="Proteomes" id="UP000234681">
    <property type="component" value="Chromosome 1"/>
</dbReference>
<accession>A6KNS2</accession>
<dbReference type="AlphaFoldDB" id="A6KNS2"/>
<dbReference type="PRINTS" id="PR00248">
    <property type="entry name" value="GPCRMGR"/>
</dbReference>
<evidence type="ECO:0000256" key="2">
    <source>
        <dbReference type="ARBA" id="ARBA00022692"/>
    </source>
</evidence>
<dbReference type="PANTHER" id="PTHR24061">
    <property type="entry name" value="CALCIUM-SENSING RECEPTOR-RELATED"/>
    <property type="match status" value="1"/>
</dbReference>